<evidence type="ECO:0000313" key="4">
    <source>
        <dbReference type="Proteomes" id="UP000027002"/>
    </source>
</evidence>
<dbReference type="AlphaFoldDB" id="A0A063C626"/>
<dbReference type="RefSeq" id="XP_042994492.1">
    <property type="nucleotide sequence ID" value="XM_043138558.1"/>
</dbReference>
<evidence type="ECO:0000313" key="5">
    <source>
        <dbReference type="Proteomes" id="UP000054053"/>
    </source>
</evidence>
<dbReference type="PANTHER" id="PTHR38049">
    <property type="entry name" value="RICIN B LECTIN DOMAIN-CONTAINING PROTEIN"/>
    <property type="match status" value="1"/>
</dbReference>
<dbReference type="GeneID" id="66061838"/>
<reference evidence="5" key="2">
    <citation type="journal article" date="2016" name="Genome Announc.">
        <title>Genome sequence of Ustilaginoidea virens IPU010, a rice pathogenic fungus causing false smut.</title>
        <authorList>
            <person name="Kumagai T."/>
            <person name="Ishii T."/>
            <person name="Terai G."/>
            <person name="Umemura M."/>
            <person name="Machida M."/>
            <person name="Asai K."/>
        </authorList>
    </citation>
    <scope>NUCLEOTIDE SEQUENCE [LARGE SCALE GENOMIC DNA]</scope>
    <source>
        <strain evidence="5">IPU010</strain>
    </source>
</reference>
<dbReference type="STRING" id="1159556.A0A063C626"/>
<organism evidence="2 5">
    <name type="scientific">Ustilaginoidea virens</name>
    <name type="common">Rice false smut fungus</name>
    <name type="synonym">Villosiclava virens</name>
    <dbReference type="NCBI Taxonomy" id="1159556"/>
    <lineage>
        <taxon>Eukaryota</taxon>
        <taxon>Fungi</taxon>
        <taxon>Dikarya</taxon>
        <taxon>Ascomycota</taxon>
        <taxon>Pezizomycotina</taxon>
        <taxon>Sordariomycetes</taxon>
        <taxon>Hypocreomycetidae</taxon>
        <taxon>Hypocreales</taxon>
        <taxon>Clavicipitaceae</taxon>
        <taxon>Ustilaginoidea</taxon>
    </lineage>
</organism>
<dbReference type="Proteomes" id="UP000054053">
    <property type="component" value="Unassembled WGS sequence"/>
</dbReference>
<keyword evidence="4" id="KW-1185">Reference proteome</keyword>
<dbReference type="KEGG" id="uvi:66061838"/>
<keyword evidence="1" id="KW-0732">Signal</keyword>
<accession>A0A063C626</accession>
<dbReference type="Proteomes" id="UP000027002">
    <property type="component" value="Chromosome 1"/>
</dbReference>
<reference evidence="2" key="1">
    <citation type="journal article" date="2016" name="Genome Announc.">
        <title>Genome Sequence of Ustilaginoidea virens IPU010, a Rice Pathogenic Fungus Causing False Smut.</title>
        <authorList>
            <person name="Kumagai T."/>
            <person name="Ishii T."/>
            <person name="Terai G."/>
            <person name="Umemura M."/>
            <person name="Machida M."/>
            <person name="Asai K."/>
        </authorList>
    </citation>
    <scope>NUCLEOTIDE SEQUENCE [LARGE SCALE GENOMIC DNA]</scope>
    <source>
        <strain evidence="2">IPU010</strain>
    </source>
</reference>
<dbReference type="HOGENOM" id="CLU_061230_1_0_1"/>
<dbReference type="PANTHER" id="PTHR38049:SF1">
    <property type="entry name" value="PROTEIN KINASE DOMAIN-CONTAINING PROTEIN"/>
    <property type="match status" value="1"/>
</dbReference>
<proteinExistence type="predicted"/>
<gene>
    <name evidence="3" type="ORF">UV8b_01060</name>
    <name evidence="2" type="ORF">UVI_02053390</name>
</gene>
<evidence type="ECO:0000313" key="2">
    <source>
        <dbReference type="EMBL" id="GAO16798.1"/>
    </source>
</evidence>
<dbReference type="EMBL" id="BBTG02000042">
    <property type="protein sequence ID" value="GAO16798.1"/>
    <property type="molecule type" value="Genomic_DNA"/>
</dbReference>
<dbReference type="EMBL" id="CP072753">
    <property type="protein sequence ID" value="QUC16819.1"/>
    <property type="molecule type" value="Genomic_DNA"/>
</dbReference>
<evidence type="ECO:0000313" key="3">
    <source>
        <dbReference type="EMBL" id="QUC16819.1"/>
    </source>
</evidence>
<reference evidence="3" key="3">
    <citation type="submission" date="2020-03" db="EMBL/GenBank/DDBJ databases">
        <title>A mixture of massive structural variations and highly conserved coding sequences in Ustilaginoidea virens genome.</title>
        <authorList>
            <person name="Zhang K."/>
            <person name="Zhao Z."/>
            <person name="Zhang Z."/>
            <person name="Li Y."/>
            <person name="Hsiang T."/>
            <person name="Sun W."/>
        </authorList>
    </citation>
    <scope>NUCLEOTIDE SEQUENCE</scope>
    <source>
        <strain evidence="3">UV-8b</strain>
    </source>
</reference>
<dbReference type="OrthoDB" id="3928002at2759"/>
<name>A0A063C626_USTVR</name>
<evidence type="ECO:0000256" key="1">
    <source>
        <dbReference type="SAM" id="SignalP"/>
    </source>
</evidence>
<feature type="signal peptide" evidence="1">
    <location>
        <begin position="1"/>
        <end position="16"/>
    </location>
</feature>
<evidence type="ECO:0008006" key="6">
    <source>
        <dbReference type="Google" id="ProtNLM"/>
    </source>
</evidence>
<sequence>MVIGLLTLTAIPTVTGVGQAVSAQKRQNAASKEQEKFHLTAVVEHHDGTEEPAGTCILKDGKLMLQGPGQAVAGGHKFCGFYFKYPSEEQHLGLVSSVADGQPTLNWIYVNRDTRAVEHGTRKSTVGQIVGPWGWAEDERFLTLAGDPGGFVAVQEEPDGAAERWSVFWGRGGDSKEQGKGSQRDLRRVKLFRKPLLGMESSYVRDGGQ</sequence>
<protein>
    <recommendedName>
        <fullName evidence="6">Cell wall protein PhiA</fullName>
    </recommendedName>
</protein>
<feature type="chain" id="PRO_5010402230" description="Cell wall protein PhiA" evidence="1">
    <location>
        <begin position="17"/>
        <end position="209"/>
    </location>
</feature>